<dbReference type="Proteomes" id="UP001499986">
    <property type="component" value="Unassembled WGS sequence"/>
</dbReference>
<dbReference type="EMBL" id="BAAASE010000017">
    <property type="protein sequence ID" value="GAA2426069.1"/>
    <property type="molecule type" value="Genomic_DNA"/>
</dbReference>
<name>A0ABP5WIC7_9ACTN</name>
<gene>
    <name evidence="2" type="ORF">GCM10010255_80320</name>
</gene>
<accession>A0ABP5WIC7</accession>
<sequence length="457" mass="50816">MLRIRPVANGTRTDHPSPGLPFINDGRLPLDNPDAIERTGRKQGDGLWGRTDSLPDGGWVAFTTEPKNPEFAWAVHYHPVHGRTVLLMHDRDWTTLHHAWKFDPKGIVYRHGGYWWDGERWNRPALVSDAAYERYDVRPVERQVTITAADVLRAPCNAQNATIATIASFTAPEAPVTDWQDHLALWAQLRAANHKARPLDACVVDLHAPELEADSLIDMAGLTKITAVPADDMPNLRYGGAKELPEPQEGAGGSMPWSVPVARDWAEDYHRKNGPRKLLSATTSYGTTQPVGLVDSHNRLRGNFLEDLTERSATRRKPYMKGDDARQAADDLAWTAASTLMYGSDQGLIPHSALREVLMDAVLGHLAEDAERKREAEDLTWLPKDTVTMLVWFFQHRPDSTAGILGEMCLEARVRFGISPAHVGEMLRTSLLHDSVLGSSTVNTLMDMALPPSAHRQ</sequence>
<evidence type="ECO:0000313" key="3">
    <source>
        <dbReference type="Proteomes" id="UP001499986"/>
    </source>
</evidence>
<comment type="caution">
    <text evidence="2">The sequence shown here is derived from an EMBL/GenBank/DDBJ whole genome shotgun (WGS) entry which is preliminary data.</text>
</comment>
<protein>
    <submittedName>
        <fullName evidence="2">Uncharacterized protein</fullName>
    </submittedName>
</protein>
<organism evidence="2 3">
    <name type="scientific">Streptomyces coeruleofuscus</name>
    <dbReference type="NCBI Taxonomy" id="66879"/>
    <lineage>
        <taxon>Bacteria</taxon>
        <taxon>Bacillati</taxon>
        <taxon>Actinomycetota</taxon>
        <taxon>Actinomycetes</taxon>
        <taxon>Kitasatosporales</taxon>
        <taxon>Streptomycetaceae</taxon>
        <taxon>Streptomyces</taxon>
    </lineage>
</organism>
<proteinExistence type="predicted"/>
<evidence type="ECO:0000313" key="2">
    <source>
        <dbReference type="EMBL" id="GAA2426069.1"/>
    </source>
</evidence>
<feature type="region of interest" description="Disordered" evidence="1">
    <location>
        <begin position="1"/>
        <end position="26"/>
    </location>
</feature>
<evidence type="ECO:0000256" key="1">
    <source>
        <dbReference type="SAM" id="MobiDB-lite"/>
    </source>
</evidence>
<keyword evidence="3" id="KW-1185">Reference proteome</keyword>
<reference evidence="3" key="1">
    <citation type="journal article" date="2019" name="Int. J. Syst. Evol. Microbiol.">
        <title>The Global Catalogue of Microorganisms (GCM) 10K type strain sequencing project: providing services to taxonomists for standard genome sequencing and annotation.</title>
        <authorList>
            <consortium name="The Broad Institute Genomics Platform"/>
            <consortium name="The Broad Institute Genome Sequencing Center for Infectious Disease"/>
            <person name="Wu L."/>
            <person name="Ma J."/>
        </authorList>
    </citation>
    <scope>NUCLEOTIDE SEQUENCE [LARGE SCALE GENOMIC DNA]</scope>
    <source>
        <strain evidence="3">JCM 4358</strain>
    </source>
</reference>